<feature type="domain" description="HTH araC/xylS-type" evidence="4">
    <location>
        <begin position="177"/>
        <end position="275"/>
    </location>
</feature>
<dbReference type="PROSITE" id="PS00041">
    <property type="entry name" value="HTH_ARAC_FAMILY_1"/>
    <property type="match status" value="1"/>
</dbReference>
<comment type="caution">
    <text evidence="6">The sequence shown here is derived from an EMBL/GenBank/DDBJ whole genome shotgun (WGS) entry which is preliminary data.</text>
</comment>
<dbReference type="SMART" id="SM00342">
    <property type="entry name" value="HTH_ARAC"/>
    <property type="match status" value="1"/>
</dbReference>
<dbReference type="PANTHER" id="PTHR43280">
    <property type="entry name" value="ARAC-FAMILY TRANSCRIPTIONAL REGULATOR"/>
    <property type="match status" value="1"/>
</dbReference>
<sequence length="545" mass="62825">MRTRTVENDFLKGTMFEIVEARCDNQPPDWMKRLKSIKHHALIFLDAGTGTLIVNGHPSKLIRDSFYMYAPGTRLELQLQPGSGLKLYAVMFDLFRTVAGSDYQRSYVRDLTFPFQGQHRMSGGRFKRLCRLLTSEGEALLERRRFLGQQYLYDILDDLLNAASIAADEDDVETRLNRSISYILRNYREDIRVDKLAGLARLHPTYYTHVFKQSMRKPPVSFLTDLRMSKAKELLLLTNKPIRDIARDVGYEDEFYFSRRFKKTSGIAPNSFAKKDDMRVVSLSFPYTDHLHTLGIVPSAAQLHPFLPIQTVALKLPEHAIDPWEIDRQVFIDAQPDLILCKDNVLPRARENINDIAPIISIPWSGEDVYSHLSNIAELVNKQPEAKQWLELHERKSERLRARVRHAIGQSTVTICVARGEKLRIYGARNIGHVFYRSLRLAPPDAVAKRMKPYPAGTIHNWIAIQEDELIHYESDFLFFVVGNEEDLKRVHRLIRTSSSWMMHPAVRANKIGFLNWDKWMIYAPSMLDVQLEAAAQLLTGSAPY</sequence>
<dbReference type="PROSITE" id="PS50983">
    <property type="entry name" value="FE_B12_PBP"/>
    <property type="match status" value="1"/>
</dbReference>
<dbReference type="Gene3D" id="3.40.50.1980">
    <property type="entry name" value="Nitrogenase molybdenum iron protein domain"/>
    <property type="match status" value="2"/>
</dbReference>
<protein>
    <submittedName>
        <fullName evidence="6">Helix-turn-helix domain-containing protein</fullName>
    </submittedName>
</protein>
<gene>
    <name evidence="6" type="ORF">D3H35_22445</name>
</gene>
<evidence type="ECO:0000256" key="3">
    <source>
        <dbReference type="ARBA" id="ARBA00023163"/>
    </source>
</evidence>
<dbReference type="InterPro" id="IPR018060">
    <property type="entry name" value="HTH_AraC"/>
</dbReference>
<keyword evidence="1" id="KW-0805">Transcription regulation</keyword>
<dbReference type="InterPro" id="IPR009057">
    <property type="entry name" value="Homeodomain-like_sf"/>
</dbReference>
<feature type="domain" description="Fe/B12 periplasmic-binding" evidence="5">
    <location>
        <begin position="279"/>
        <end position="543"/>
    </location>
</feature>
<keyword evidence="2" id="KW-0238">DNA-binding</keyword>
<dbReference type="PANTHER" id="PTHR43280:SF28">
    <property type="entry name" value="HTH-TYPE TRANSCRIPTIONAL ACTIVATOR RHAS"/>
    <property type="match status" value="1"/>
</dbReference>
<dbReference type="Proteomes" id="UP000266340">
    <property type="component" value="Unassembled WGS sequence"/>
</dbReference>
<evidence type="ECO:0000313" key="7">
    <source>
        <dbReference type="Proteomes" id="UP000266340"/>
    </source>
</evidence>
<dbReference type="SUPFAM" id="SSF53807">
    <property type="entry name" value="Helical backbone' metal receptor"/>
    <property type="match status" value="1"/>
</dbReference>
<dbReference type="EMBL" id="QXJM01000040">
    <property type="protein sequence ID" value="RIE01166.1"/>
    <property type="molecule type" value="Genomic_DNA"/>
</dbReference>
<dbReference type="GO" id="GO:0043565">
    <property type="term" value="F:sequence-specific DNA binding"/>
    <property type="evidence" value="ECO:0007669"/>
    <property type="project" value="InterPro"/>
</dbReference>
<evidence type="ECO:0000256" key="2">
    <source>
        <dbReference type="ARBA" id="ARBA00023125"/>
    </source>
</evidence>
<reference evidence="6 7" key="1">
    <citation type="submission" date="2018-09" db="EMBL/GenBank/DDBJ databases">
        <title>Cohnella cavernae sp. nov., isolated from a karst cave.</title>
        <authorList>
            <person name="Zhu H."/>
        </authorList>
    </citation>
    <scope>NUCLEOTIDE SEQUENCE [LARGE SCALE GENOMIC DNA]</scope>
    <source>
        <strain evidence="6 7">K2E09-144</strain>
    </source>
</reference>
<keyword evidence="3" id="KW-0804">Transcription</keyword>
<keyword evidence="7" id="KW-1185">Reference proteome</keyword>
<dbReference type="PROSITE" id="PS01124">
    <property type="entry name" value="HTH_ARAC_FAMILY_2"/>
    <property type="match status" value="1"/>
</dbReference>
<dbReference type="Pfam" id="PF12833">
    <property type="entry name" value="HTH_18"/>
    <property type="match status" value="1"/>
</dbReference>
<dbReference type="InterPro" id="IPR002491">
    <property type="entry name" value="ABC_transptr_periplasmic_BD"/>
</dbReference>
<accession>A0A398CDA6</accession>
<evidence type="ECO:0000259" key="4">
    <source>
        <dbReference type="PROSITE" id="PS01124"/>
    </source>
</evidence>
<dbReference type="RefSeq" id="WP_119151430.1">
    <property type="nucleotide sequence ID" value="NZ_JBHSOV010000041.1"/>
</dbReference>
<organism evidence="6 7">
    <name type="scientific">Cohnella faecalis</name>
    <dbReference type="NCBI Taxonomy" id="2315694"/>
    <lineage>
        <taxon>Bacteria</taxon>
        <taxon>Bacillati</taxon>
        <taxon>Bacillota</taxon>
        <taxon>Bacilli</taxon>
        <taxon>Bacillales</taxon>
        <taxon>Paenibacillaceae</taxon>
        <taxon>Cohnella</taxon>
    </lineage>
</organism>
<dbReference type="OrthoDB" id="2461801at2"/>
<evidence type="ECO:0000313" key="6">
    <source>
        <dbReference type="EMBL" id="RIE01166.1"/>
    </source>
</evidence>
<dbReference type="Gene3D" id="1.10.10.60">
    <property type="entry name" value="Homeodomain-like"/>
    <property type="match status" value="2"/>
</dbReference>
<evidence type="ECO:0000259" key="5">
    <source>
        <dbReference type="PROSITE" id="PS50983"/>
    </source>
</evidence>
<dbReference type="InterPro" id="IPR018062">
    <property type="entry name" value="HTH_AraC-typ_CS"/>
</dbReference>
<dbReference type="Pfam" id="PF01497">
    <property type="entry name" value="Peripla_BP_2"/>
    <property type="match status" value="1"/>
</dbReference>
<dbReference type="SUPFAM" id="SSF46689">
    <property type="entry name" value="Homeodomain-like"/>
    <property type="match status" value="1"/>
</dbReference>
<evidence type="ECO:0000256" key="1">
    <source>
        <dbReference type="ARBA" id="ARBA00023015"/>
    </source>
</evidence>
<dbReference type="AlphaFoldDB" id="A0A398CDA6"/>
<name>A0A398CDA6_9BACL</name>
<dbReference type="GO" id="GO:0003700">
    <property type="term" value="F:DNA-binding transcription factor activity"/>
    <property type="evidence" value="ECO:0007669"/>
    <property type="project" value="InterPro"/>
</dbReference>
<proteinExistence type="predicted"/>